<dbReference type="GeneID" id="55813525"/>
<protein>
    <submittedName>
        <fullName evidence="1">Uncharacterized protein</fullName>
    </submittedName>
</protein>
<reference evidence="1" key="1">
    <citation type="journal article" date="2019" name="Microbiol. Resour. Announc.">
        <title>Complete Genome Sequence of two Klebsiella pneumoniae phages isolated as part of international effort.</title>
        <authorList>
            <person name="Yerushalmy O."/>
            <person name="Glazer S."/>
            <person name="Nir-Paz R."/>
            <person name="Tuomala H."/>
            <person name="Skurnik M."/>
            <person name="Kiljunen S."/>
            <person name="Hazan R."/>
        </authorList>
    </citation>
    <scope>NUCLEOTIDE SEQUENCE [LARGE SCALE GENOMIC DNA]</scope>
</reference>
<accession>A0A5B8R7M5</accession>
<proteinExistence type="predicted"/>
<dbReference type="KEGG" id="vg:55813525"/>
<sequence length="81" mass="9335">MGALMTIKVRMFQNVSGTAYQKLSHKIIQGIIDNPDDKEIDVLLTGWEHASAKSLMRTHVLKQLEWFKSQGYTVIFNDKRL</sequence>
<dbReference type="Proteomes" id="UP000321158">
    <property type="component" value="Segment"/>
</dbReference>
<dbReference type="RefSeq" id="YP_009884173.1">
    <property type="nucleotide sequence ID" value="NC_049467.1"/>
</dbReference>
<evidence type="ECO:0000313" key="1">
    <source>
        <dbReference type="EMBL" id="QEA03355.1"/>
    </source>
</evidence>
<keyword evidence="2" id="KW-1185">Reference proteome</keyword>
<name>A0A5B8R7M5_9CAUD</name>
<organism evidence="1 2">
    <name type="scientific">Klebsiella phage KpCHEMY26</name>
    <dbReference type="NCBI Taxonomy" id="2596966"/>
    <lineage>
        <taxon>Viruses</taxon>
        <taxon>Duplodnaviria</taxon>
        <taxon>Heunggongvirae</taxon>
        <taxon>Uroviricota</taxon>
        <taxon>Caudoviricetes</taxon>
        <taxon>Schitoviridae</taxon>
        <taxon>Humphriesvirinae</taxon>
        <taxon>Pylasvirus</taxon>
        <taxon>Pylasvirus KpCHEMY26</taxon>
    </lineage>
</organism>
<evidence type="ECO:0000313" key="2">
    <source>
        <dbReference type="Proteomes" id="UP000321158"/>
    </source>
</evidence>
<dbReference type="EMBL" id="MN163281">
    <property type="protein sequence ID" value="QEA03355.1"/>
    <property type="molecule type" value="Genomic_DNA"/>
</dbReference>